<feature type="region of interest" description="Disordered" evidence="3">
    <location>
        <begin position="557"/>
        <end position="594"/>
    </location>
</feature>
<evidence type="ECO:0000256" key="1">
    <source>
        <dbReference type="ARBA" id="ARBA00004613"/>
    </source>
</evidence>
<keyword evidence="6" id="KW-1185">Reference proteome</keyword>
<dbReference type="InterPro" id="IPR011049">
    <property type="entry name" value="Serralysin-like_metalloprot_C"/>
</dbReference>
<dbReference type="Proteomes" id="UP001277761">
    <property type="component" value="Unassembled WGS sequence"/>
</dbReference>
<dbReference type="EMBL" id="JAXAVX010000027">
    <property type="protein sequence ID" value="MDX8153915.1"/>
    <property type="molecule type" value="Genomic_DNA"/>
</dbReference>
<evidence type="ECO:0000256" key="3">
    <source>
        <dbReference type="SAM" id="MobiDB-lite"/>
    </source>
</evidence>
<organism evidence="5 6">
    <name type="scientific">Patulibacter brassicae</name>
    <dbReference type="NCBI Taxonomy" id="1705717"/>
    <lineage>
        <taxon>Bacteria</taxon>
        <taxon>Bacillati</taxon>
        <taxon>Actinomycetota</taxon>
        <taxon>Thermoleophilia</taxon>
        <taxon>Solirubrobacterales</taxon>
        <taxon>Patulibacteraceae</taxon>
        <taxon>Patulibacter</taxon>
    </lineage>
</organism>
<comment type="subcellular location">
    <subcellularLocation>
        <location evidence="1">Secreted</location>
    </subcellularLocation>
</comment>
<proteinExistence type="predicted"/>
<feature type="chain" id="PRO_5047455520" evidence="4">
    <location>
        <begin position="34"/>
        <end position="690"/>
    </location>
</feature>
<dbReference type="InterPro" id="IPR001343">
    <property type="entry name" value="Hemolysn_Ca-bd"/>
</dbReference>
<accession>A0ABU4VR13</accession>
<dbReference type="PROSITE" id="PS00330">
    <property type="entry name" value="HEMOLYSIN_CALCIUM"/>
    <property type="match status" value="2"/>
</dbReference>
<feature type="region of interest" description="Disordered" evidence="3">
    <location>
        <begin position="371"/>
        <end position="420"/>
    </location>
</feature>
<feature type="compositionally biased region" description="Gly residues" evidence="3">
    <location>
        <begin position="327"/>
        <end position="336"/>
    </location>
</feature>
<keyword evidence="2" id="KW-0964">Secreted</keyword>
<dbReference type="RefSeq" id="WP_319956063.1">
    <property type="nucleotide sequence ID" value="NZ_JAXAVX010000027.1"/>
</dbReference>
<evidence type="ECO:0000313" key="6">
    <source>
        <dbReference type="Proteomes" id="UP001277761"/>
    </source>
</evidence>
<feature type="compositionally biased region" description="Basic and acidic residues" evidence="3">
    <location>
        <begin position="277"/>
        <end position="286"/>
    </location>
</feature>
<feature type="compositionally biased region" description="Polar residues" evidence="3">
    <location>
        <begin position="287"/>
        <end position="303"/>
    </location>
</feature>
<reference evidence="5 6" key="1">
    <citation type="submission" date="2023-11" db="EMBL/GenBank/DDBJ databases">
        <authorList>
            <person name="Xu M."/>
            <person name="Jiang T."/>
        </authorList>
    </citation>
    <scope>NUCLEOTIDE SEQUENCE [LARGE SCALE GENOMIC DNA]</scope>
    <source>
        <strain evidence="5 6">SD</strain>
    </source>
</reference>
<evidence type="ECO:0000256" key="2">
    <source>
        <dbReference type="ARBA" id="ARBA00022525"/>
    </source>
</evidence>
<dbReference type="Gene3D" id="2.150.10.10">
    <property type="entry name" value="Serralysin-like metalloprotease, C-terminal"/>
    <property type="match status" value="4"/>
</dbReference>
<comment type="caution">
    <text evidence="5">The sequence shown here is derived from an EMBL/GenBank/DDBJ whole genome shotgun (WGS) entry which is preliminary data.</text>
</comment>
<dbReference type="InterPro" id="IPR018511">
    <property type="entry name" value="Hemolysin-typ_Ca-bd_CS"/>
</dbReference>
<dbReference type="InterPro" id="IPR050557">
    <property type="entry name" value="RTX_toxin/Mannuronan_C5-epim"/>
</dbReference>
<dbReference type="PRINTS" id="PR00313">
    <property type="entry name" value="CABNDNGRPT"/>
</dbReference>
<dbReference type="Pfam" id="PF00353">
    <property type="entry name" value="HemolysinCabind"/>
    <property type="match status" value="7"/>
</dbReference>
<keyword evidence="4" id="KW-0732">Signal</keyword>
<evidence type="ECO:0000256" key="4">
    <source>
        <dbReference type="SAM" id="SignalP"/>
    </source>
</evidence>
<dbReference type="SUPFAM" id="SSF51120">
    <property type="entry name" value="beta-Roll"/>
    <property type="match status" value="4"/>
</dbReference>
<protein>
    <submittedName>
        <fullName evidence="5">Calcium-binding protein</fullName>
    </submittedName>
</protein>
<feature type="region of interest" description="Disordered" evidence="3">
    <location>
        <begin position="317"/>
        <end position="341"/>
    </location>
</feature>
<gene>
    <name evidence="5" type="ORF">SK069_20115</name>
</gene>
<evidence type="ECO:0000313" key="5">
    <source>
        <dbReference type="EMBL" id="MDX8153915.1"/>
    </source>
</evidence>
<feature type="compositionally biased region" description="Low complexity" evidence="3">
    <location>
        <begin position="267"/>
        <end position="276"/>
    </location>
</feature>
<feature type="signal peptide" evidence="4">
    <location>
        <begin position="1"/>
        <end position="33"/>
    </location>
</feature>
<sequence>MSSRPARPARRRRPSRRVAVPVVALAATFAVPAAADAQVSLTRTSSTHFQLSHSAAASTTMRQTSPTEVEITSSDDITFVSGSVLCPDRTARRIVCNLSYPDETRVSFSGSPDADSFFLGMTEAIDAVELRGHGGDDVLSTGILFGPTSPSGATFDGGEGKDVLLGGPGDDTFVPSAGGDTYNPGGGGDDRISFAGRAQAVSVSLDGVANDGAPGEDANVMAGFDHVTLTDFGDAFTASTANAHRGTSLTVVGRGGADTITTRDGDDTVTTTGAQGDRVDTGEGHDTVTTGDGSDQITTAGGNDTVSAGAGSDTIDLGAGNDTATTTGGGGDVVHGGDGDDAITTADGADAITGGWGHDTIASGGAADVVDAGEDDDVVDGGSGADAIDGGRGDDALSGGDGADVLRAGPGDDSLVGGPGADLLDGGEGTADVASYADKTQGVSVTLDGSANDGVPGENDQVVGVEDLVGSPHGDVLVGDEERNVIHGGWGDDHVDGRGGIDRLRGGRGDDHVIARDGDAIADDVGCNDGDADRATVDWVDRVAADCELLDRAPAPAVAGGDGSGAGGSGGGTGGGGTGGGGTGGGGAGGGGGAKPRAVKLADLVRTPATKRCRTTRSLRIRVPGASQLRRLEVTVRGKRVATLKSAKALRAGTTLRKLPRRGAYRVRLVGTVKATGKRIGLTVRYRGCA</sequence>
<feature type="compositionally biased region" description="Gly residues" evidence="3">
    <location>
        <begin position="560"/>
        <end position="594"/>
    </location>
</feature>
<dbReference type="PANTHER" id="PTHR38340:SF1">
    <property type="entry name" value="S-LAYER PROTEIN"/>
    <property type="match status" value="1"/>
</dbReference>
<name>A0ABU4VR13_9ACTN</name>
<feature type="region of interest" description="Disordered" evidence="3">
    <location>
        <begin position="260"/>
        <end position="303"/>
    </location>
</feature>
<dbReference type="PANTHER" id="PTHR38340">
    <property type="entry name" value="S-LAYER PROTEIN"/>
    <property type="match status" value="1"/>
</dbReference>